<dbReference type="InterPro" id="IPR010056">
    <property type="entry name" value="Phage_rep_org__N"/>
</dbReference>
<evidence type="ECO:0000313" key="2">
    <source>
        <dbReference type="EMBL" id="OOP75246.1"/>
    </source>
</evidence>
<name>A0A1S9NCQ1_CLOBE</name>
<reference evidence="2 3" key="1">
    <citation type="submission" date="2017-02" db="EMBL/GenBank/DDBJ databases">
        <title>Genome sequence of Clostridium beijerinckii Br21.</title>
        <authorList>
            <person name="Fonseca B.C."/>
            <person name="Guazzaroni M.E."/>
            <person name="Riano-Pachon D.M."/>
            <person name="Reginatto V."/>
        </authorList>
    </citation>
    <scope>NUCLEOTIDE SEQUENCE [LARGE SCALE GENOMIC DNA]</scope>
    <source>
        <strain evidence="2 3">Br21</strain>
    </source>
</reference>
<protein>
    <submittedName>
        <fullName evidence="2">Replication protein</fullName>
    </submittedName>
</protein>
<gene>
    <name evidence="2" type="ORF">CBEIBR21_03485</name>
</gene>
<dbReference type="NCBIfam" id="TIGR01714">
    <property type="entry name" value="phage_rep_org_N"/>
    <property type="match status" value="1"/>
</dbReference>
<sequence>MNMRERRYVRFRIDMYDDTKFKIIDRMSNRDLIHYVWNRMVVLAGKVNQEGELYMSRNIPYTVETLSIEFNREISEVKAALDVLVNLEMIEIVDNNIYKVKNFAKHQNIKVKEKSEIVKKENEIGILEKTDMDKNKETEVRSKDETNIQGKVDVKENKNDEIPLLKVDNPKLNSENEFDNNSNVTEVKKDEIDQHNNSPVIFEVKKDVGKKRKVNKKKNESIIEVYDEDDSTDNRHRDDAIFWLSDGDITLGEGETIISEWSFE</sequence>
<evidence type="ECO:0000313" key="3">
    <source>
        <dbReference type="Proteomes" id="UP000190959"/>
    </source>
</evidence>
<dbReference type="Pfam" id="PF09681">
    <property type="entry name" value="Phage_rep_org_N"/>
    <property type="match status" value="1"/>
</dbReference>
<feature type="domain" description="Phage replisome organiser N-terminal" evidence="1">
    <location>
        <begin position="8"/>
        <end position="121"/>
    </location>
</feature>
<comment type="caution">
    <text evidence="2">The sequence shown here is derived from an EMBL/GenBank/DDBJ whole genome shotgun (WGS) entry which is preliminary data.</text>
</comment>
<dbReference type="EMBL" id="MWMH01000001">
    <property type="protein sequence ID" value="OOP75246.1"/>
    <property type="molecule type" value="Genomic_DNA"/>
</dbReference>
<organism evidence="2 3">
    <name type="scientific">Clostridium beijerinckii</name>
    <name type="common">Clostridium MP</name>
    <dbReference type="NCBI Taxonomy" id="1520"/>
    <lineage>
        <taxon>Bacteria</taxon>
        <taxon>Bacillati</taxon>
        <taxon>Bacillota</taxon>
        <taxon>Clostridia</taxon>
        <taxon>Eubacteriales</taxon>
        <taxon>Clostridiaceae</taxon>
        <taxon>Clostridium</taxon>
    </lineage>
</organism>
<accession>A0A1S9NCQ1</accession>
<dbReference type="Proteomes" id="UP000190959">
    <property type="component" value="Unassembled WGS sequence"/>
</dbReference>
<proteinExistence type="predicted"/>
<dbReference type="AlphaFoldDB" id="A0A1S9NCQ1"/>
<evidence type="ECO:0000259" key="1">
    <source>
        <dbReference type="Pfam" id="PF09681"/>
    </source>
</evidence>